<accession>A0A1I7IIG1</accession>
<dbReference type="EMBL" id="FPBZ01000020">
    <property type="protein sequence ID" value="SFU72692.1"/>
    <property type="molecule type" value="Genomic_DNA"/>
</dbReference>
<gene>
    <name evidence="1" type="ORF">SAMN05216417_12024</name>
</gene>
<sequence length="87" mass="9968">MRNAQINGVNSAVYSALPYSLSKNRNLEQRRYFDAAAEKKPDRYSERRLRASESEQAEISFLLQRKRCTVAPDEEAADEKAVNRCEG</sequence>
<name>A0A1I7IIG1_9PROT</name>
<organism evidence="1 2">
    <name type="scientific">Nitrosospira multiformis</name>
    <dbReference type="NCBI Taxonomy" id="1231"/>
    <lineage>
        <taxon>Bacteria</taxon>
        <taxon>Pseudomonadati</taxon>
        <taxon>Pseudomonadota</taxon>
        <taxon>Betaproteobacteria</taxon>
        <taxon>Nitrosomonadales</taxon>
        <taxon>Nitrosomonadaceae</taxon>
        <taxon>Nitrosospira</taxon>
    </lineage>
</organism>
<dbReference type="AlphaFoldDB" id="A0A1I7IIG1"/>
<evidence type="ECO:0000313" key="2">
    <source>
        <dbReference type="Proteomes" id="UP000182649"/>
    </source>
</evidence>
<dbReference type="Proteomes" id="UP000182649">
    <property type="component" value="Unassembled WGS sequence"/>
</dbReference>
<reference evidence="1 2" key="1">
    <citation type="submission" date="2016-10" db="EMBL/GenBank/DDBJ databases">
        <authorList>
            <person name="de Groot N.N."/>
        </authorList>
    </citation>
    <scope>NUCLEOTIDE SEQUENCE [LARGE SCALE GENOMIC DNA]</scope>
    <source>
        <strain evidence="1 2">Nl14</strain>
    </source>
</reference>
<evidence type="ECO:0000313" key="1">
    <source>
        <dbReference type="EMBL" id="SFU72692.1"/>
    </source>
</evidence>
<proteinExistence type="predicted"/>
<protein>
    <submittedName>
        <fullName evidence="1">Uncharacterized protein</fullName>
    </submittedName>
</protein>